<name>A0A914HZC9_GLORO</name>
<protein>
    <submittedName>
        <fullName evidence="3">Uncharacterized protein</fullName>
    </submittedName>
</protein>
<dbReference type="AlphaFoldDB" id="A0A914HZC9"/>
<accession>A0A914HZC9</accession>
<evidence type="ECO:0000313" key="2">
    <source>
        <dbReference type="Proteomes" id="UP000887572"/>
    </source>
</evidence>
<proteinExistence type="predicted"/>
<organism evidence="2 3">
    <name type="scientific">Globodera rostochiensis</name>
    <name type="common">Golden nematode worm</name>
    <name type="synonym">Heterodera rostochiensis</name>
    <dbReference type="NCBI Taxonomy" id="31243"/>
    <lineage>
        <taxon>Eukaryota</taxon>
        <taxon>Metazoa</taxon>
        <taxon>Ecdysozoa</taxon>
        <taxon>Nematoda</taxon>
        <taxon>Chromadorea</taxon>
        <taxon>Rhabditida</taxon>
        <taxon>Tylenchina</taxon>
        <taxon>Tylenchomorpha</taxon>
        <taxon>Tylenchoidea</taxon>
        <taxon>Heteroderidae</taxon>
        <taxon>Heteroderinae</taxon>
        <taxon>Globodera</taxon>
    </lineage>
</organism>
<dbReference type="Proteomes" id="UP000887572">
    <property type="component" value="Unplaced"/>
</dbReference>
<evidence type="ECO:0000256" key="1">
    <source>
        <dbReference type="SAM" id="MobiDB-lite"/>
    </source>
</evidence>
<evidence type="ECO:0000313" key="3">
    <source>
        <dbReference type="WBParaSite" id="Gr19_v10_g6073.t1"/>
    </source>
</evidence>
<keyword evidence="2" id="KW-1185">Reference proteome</keyword>
<feature type="compositionally biased region" description="Low complexity" evidence="1">
    <location>
        <begin position="90"/>
        <end position="111"/>
    </location>
</feature>
<feature type="region of interest" description="Disordered" evidence="1">
    <location>
        <begin position="1"/>
        <end position="22"/>
    </location>
</feature>
<sequence>MNYYQNGKENGSNSGANNNNNFKFYNEESQEKLSANIKSEHSYARSGQLWTLIRQKYMLTFRLCRECSQELFEAKGRNIEECSGPHGDDNNNNNSDYNGDTNDIDDTGGSNVPKGGVIVHLRLCKSCTAQNMEISDLHANPKPLNNDNNYRSSYSRDRGRQGYYYSNNAKRGRKW</sequence>
<feature type="region of interest" description="Disordered" evidence="1">
    <location>
        <begin position="137"/>
        <end position="175"/>
    </location>
</feature>
<dbReference type="WBParaSite" id="Gr19_v10_g6073.t1">
    <property type="protein sequence ID" value="Gr19_v10_g6073.t1"/>
    <property type="gene ID" value="Gr19_v10_g6073"/>
</dbReference>
<feature type="region of interest" description="Disordered" evidence="1">
    <location>
        <begin position="82"/>
        <end position="111"/>
    </location>
</feature>
<reference evidence="3" key="1">
    <citation type="submission" date="2022-11" db="UniProtKB">
        <authorList>
            <consortium name="WormBaseParasite"/>
        </authorList>
    </citation>
    <scope>IDENTIFICATION</scope>
</reference>